<name>A0A917APQ9_9MICC</name>
<dbReference type="SUPFAM" id="SSF53850">
    <property type="entry name" value="Periplasmic binding protein-like II"/>
    <property type="match status" value="1"/>
</dbReference>
<dbReference type="AlphaFoldDB" id="A0A917APQ9"/>
<sequence length="415" mass="45070">MKFVAAGSVLGLGVTGCGGGGAGGDTESVELPEGEVEGSVAMCAQTDTSGDFQAMLEAFMDENPGVEAEHVDLGNDTDTARTQMVQRMEGQSTQCDLFQMDVTWVSEFAAQGWLMDQTDLVDSLSDHLLESTVESASYDGSYWGTPHYTDASLIYYRPDEVPEPETWQQLYEDAAAGEDTQYLYQASPYEGLTVNFLELLHSAGGDVLDDDGEVVIDSEETREVLEFMREGLETDAVPRSTLTWIEDDSRLAFEGGDGGYQRNWPFAYALLNEADQSGEFDVAPLPGWEEEGTGTGILGGRNLAISSNSENPEAAAALIEFATSEEWQQTMASDYSRAPVRGSTYEDPEVLEAMPFAPELREAVENAASRPATPMYPQVSRAIYDNVYDAISGDTDVESAVEQMASQIEDAQDAF</sequence>
<comment type="similarity">
    <text evidence="1">Belongs to the bacterial solute-binding protein 1 family.</text>
</comment>
<dbReference type="Gene3D" id="3.40.190.10">
    <property type="entry name" value="Periplasmic binding protein-like II"/>
    <property type="match status" value="2"/>
</dbReference>
<evidence type="ECO:0000256" key="3">
    <source>
        <dbReference type="ARBA" id="ARBA00022729"/>
    </source>
</evidence>
<dbReference type="CDD" id="cd14750">
    <property type="entry name" value="PBP2_TMBP"/>
    <property type="match status" value="1"/>
</dbReference>
<dbReference type="PROSITE" id="PS51257">
    <property type="entry name" value="PROKAR_LIPOPROTEIN"/>
    <property type="match status" value="1"/>
</dbReference>
<keyword evidence="5" id="KW-1185">Reference proteome</keyword>
<dbReference type="EMBL" id="BMIS01000003">
    <property type="protein sequence ID" value="GGE63848.1"/>
    <property type="molecule type" value="Genomic_DNA"/>
</dbReference>
<reference evidence="4" key="2">
    <citation type="submission" date="2020-09" db="EMBL/GenBank/DDBJ databases">
        <authorList>
            <person name="Sun Q."/>
            <person name="Zhou Y."/>
        </authorList>
    </citation>
    <scope>NUCLEOTIDE SEQUENCE</scope>
    <source>
        <strain evidence="4">CGMCC 1.15388</strain>
    </source>
</reference>
<evidence type="ECO:0000256" key="2">
    <source>
        <dbReference type="ARBA" id="ARBA00022448"/>
    </source>
</evidence>
<dbReference type="PANTHER" id="PTHR43649:SF34">
    <property type="entry name" value="ABC TRANSPORTER PERIPLASMIC-BINDING PROTEIN YCJN-RELATED"/>
    <property type="match status" value="1"/>
</dbReference>
<reference evidence="4" key="1">
    <citation type="journal article" date="2014" name="Int. J. Syst. Evol. Microbiol.">
        <title>Complete genome sequence of Corynebacterium casei LMG S-19264T (=DSM 44701T), isolated from a smear-ripened cheese.</title>
        <authorList>
            <consortium name="US DOE Joint Genome Institute (JGI-PGF)"/>
            <person name="Walter F."/>
            <person name="Albersmeier A."/>
            <person name="Kalinowski J."/>
            <person name="Ruckert C."/>
        </authorList>
    </citation>
    <scope>NUCLEOTIDE SEQUENCE</scope>
    <source>
        <strain evidence="4">CGMCC 1.15388</strain>
    </source>
</reference>
<gene>
    <name evidence="4" type="ORF">GCM10011401_08750</name>
</gene>
<evidence type="ECO:0000313" key="4">
    <source>
        <dbReference type="EMBL" id="GGE63848.1"/>
    </source>
</evidence>
<comment type="caution">
    <text evidence="4">The sequence shown here is derived from an EMBL/GenBank/DDBJ whole genome shotgun (WGS) entry which is preliminary data.</text>
</comment>
<proteinExistence type="inferred from homology"/>
<keyword evidence="2" id="KW-0813">Transport</keyword>
<dbReference type="PANTHER" id="PTHR43649">
    <property type="entry name" value="ARABINOSE-BINDING PROTEIN-RELATED"/>
    <property type="match status" value="1"/>
</dbReference>
<dbReference type="InterPro" id="IPR006059">
    <property type="entry name" value="SBP"/>
</dbReference>
<dbReference type="Proteomes" id="UP000633136">
    <property type="component" value="Unassembled WGS sequence"/>
</dbReference>
<accession>A0A917APQ9</accession>
<dbReference type="Pfam" id="PF01547">
    <property type="entry name" value="SBP_bac_1"/>
    <property type="match status" value="1"/>
</dbReference>
<evidence type="ECO:0000256" key="1">
    <source>
        <dbReference type="ARBA" id="ARBA00008520"/>
    </source>
</evidence>
<evidence type="ECO:0000313" key="5">
    <source>
        <dbReference type="Proteomes" id="UP000633136"/>
    </source>
</evidence>
<keyword evidence="3" id="KW-0732">Signal</keyword>
<organism evidence="4 5">
    <name type="scientific">Nesterenkonia cremea</name>
    <dbReference type="NCBI Taxonomy" id="1882340"/>
    <lineage>
        <taxon>Bacteria</taxon>
        <taxon>Bacillati</taxon>
        <taxon>Actinomycetota</taxon>
        <taxon>Actinomycetes</taxon>
        <taxon>Micrococcales</taxon>
        <taxon>Micrococcaceae</taxon>
        <taxon>Nesterenkonia</taxon>
    </lineage>
</organism>
<protein>
    <submittedName>
        <fullName evidence="4">ABC transporter substrate-binding protein</fullName>
    </submittedName>
</protein>
<dbReference type="InterPro" id="IPR050490">
    <property type="entry name" value="Bact_solute-bd_prot1"/>
</dbReference>